<keyword evidence="3" id="KW-1185">Reference proteome</keyword>
<keyword evidence="1" id="KW-1133">Transmembrane helix</keyword>
<comment type="caution">
    <text evidence="2">The sequence shown here is derived from an EMBL/GenBank/DDBJ whole genome shotgun (WGS) entry which is preliminary data.</text>
</comment>
<gene>
    <name evidence="2" type="ORF">Taro_027372</name>
</gene>
<protein>
    <submittedName>
        <fullName evidence="2">Uncharacterized protein</fullName>
    </submittedName>
</protein>
<keyword evidence="1" id="KW-0472">Membrane</keyword>
<dbReference type="EMBL" id="NMUH01001707">
    <property type="protein sequence ID" value="MQL94716.1"/>
    <property type="molecule type" value="Genomic_DNA"/>
</dbReference>
<accession>A0A843VHX2</accession>
<feature type="transmembrane region" description="Helical" evidence="1">
    <location>
        <begin position="110"/>
        <end position="134"/>
    </location>
</feature>
<name>A0A843VHX2_COLES</name>
<dbReference type="AlphaFoldDB" id="A0A843VHX2"/>
<evidence type="ECO:0000256" key="1">
    <source>
        <dbReference type="SAM" id="Phobius"/>
    </source>
</evidence>
<proteinExistence type="predicted"/>
<evidence type="ECO:0000313" key="2">
    <source>
        <dbReference type="EMBL" id="MQL94716.1"/>
    </source>
</evidence>
<reference evidence="2" key="1">
    <citation type="submission" date="2017-07" db="EMBL/GenBank/DDBJ databases">
        <title>Taro Niue Genome Assembly and Annotation.</title>
        <authorList>
            <person name="Atibalentja N."/>
            <person name="Keating K."/>
            <person name="Fields C.J."/>
        </authorList>
    </citation>
    <scope>NUCLEOTIDE SEQUENCE</scope>
    <source>
        <strain evidence="2">Niue_2</strain>
        <tissue evidence="2">Leaf</tissue>
    </source>
</reference>
<evidence type="ECO:0000313" key="3">
    <source>
        <dbReference type="Proteomes" id="UP000652761"/>
    </source>
</evidence>
<dbReference type="Proteomes" id="UP000652761">
    <property type="component" value="Unassembled WGS sequence"/>
</dbReference>
<feature type="non-terminal residue" evidence="2">
    <location>
        <position position="1"/>
    </location>
</feature>
<keyword evidence="1" id="KW-0812">Transmembrane</keyword>
<sequence>MRLVASLRSVTEGDTFVAVTPVLGSLLREYSRLRACLSWQPTPDSPLSHCLSLRCFRSHVVVPGVRPQLGQAAVLRELVCFYGGSISPFVGVEVEARLASRVRTIACTEILAWLFLAPAGVVGLALGRPMLLVVPASVFSWFRGPIFGCQPVMALACVASRPGGVSGVRGGSACVLSTVSALCPTLLVSSGVVCVARPRLVVVALHCSPPPLLQLGARRRGSSVSDGFQRRLGRRVLSAAVRASVVSSCSLSELRAMFCKSS</sequence>
<organism evidence="2 3">
    <name type="scientific">Colocasia esculenta</name>
    <name type="common">Wild taro</name>
    <name type="synonym">Arum esculentum</name>
    <dbReference type="NCBI Taxonomy" id="4460"/>
    <lineage>
        <taxon>Eukaryota</taxon>
        <taxon>Viridiplantae</taxon>
        <taxon>Streptophyta</taxon>
        <taxon>Embryophyta</taxon>
        <taxon>Tracheophyta</taxon>
        <taxon>Spermatophyta</taxon>
        <taxon>Magnoliopsida</taxon>
        <taxon>Liliopsida</taxon>
        <taxon>Araceae</taxon>
        <taxon>Aroideae</taxon>
        <taxon>Colocasieae</taxon>
        <taxon>Colocasia</taxon>
    </lineage>
</organism>